<feature type="compositionally biased region" description="Polar residues" evidence="1">
    <location>
        <begin position="188"/>
        <end position="200"/>
    </location>
</feature>
<accession>A0A165HVX2</accession>
<proteinExistence type="predicted"/>
<feature type="compositionally biased region" description="Polar residues" evidence="1">
    <location>
        <begin position="209"/>
        <end position="221"/>
    </location>
</feature>
<feature type="region of interest" description="Disordered" evidence="1">
    <location>
        <begin position="1"/>
        <end position="235"/>
    </location>
</feature>
<evidence type="ECO:0000313" key="2">
    <source>
        <dbReference type="EMBL" id="KZT59815.1"/>
    </source>
</evidence>
<reference evidence="2 3" key="1">
    <citation type="journal article" date="2016" name="Mol. Biol. Evol.">
        <title>Comparative Genomics of Early-Diverging Mushroom-Forming Fungi Provides Insights into the Origins of Lignocellulose Decay Capabilities.</title>
        <authorList>
            <person name="Nagy L.G."/>
            <person name="Riley R."/>
            <person name="Tritt A."/>
            <person name="Adam C."/>
            <person name="Daum C."/>
            <person name="Floudas D."/>
            <person name="Sun H."/>
            <person name="Yadav J.S."/>
            <person name="Pangilinan J."/>
            <person name="Larsson K.H."/>
            <person name="Matsuura K."/>
            <person name="Barry K."/>
            <person name="Labutti K."/>
            <person name="Kuo R."/>
            <person name="Ohm R.A."/>
            <person name="Bhattacharya S.S."/>
            <person name="Shirouzu T."/>
            <person name="Yoshinaga Y."/>
            <person name="Martin F.M."/>
            <person name="Grigoriev I.V."/>
            <person name="Hibbett D.S."/>
        </authorList>
    </citation>
    <scope>NUCLEOTIDE SEQUENCE [LARGE SCALE GENOMIC DNA]</scope>
    <source>
        <strain evidence="2 3">HHB12733</strain>
    </source>
</reference>
<gene>
    <name evidence="2" type="ORF">CALCODRAFT_177639</name>
</gene>
<feature type="compositionally biased region" description="Low complexity" evidence="1">
    <location>
        <begin position="147"/>
        <end position="166"/>
    </location>
</feature>
<dbReference type="InParanoid" id="A0A165HVX2"/>
<dbReference type="EMBL" id="KV423937">
    <property type="protein sequence ID" value="KZT59815.1"/>
    <property type="molecule type" value="Genomic_DNA"/>
</dbReference>
<name>A0A165HVX2_9BASI</name>
<organism evidence="2 3">
    <name type="scientific">Calocera cornea HHB12733</name>
    <dbReference type="NCBI Taxonomy" id="1353952"/>
    <lineage>
        <taxon>Eukaryota</taxon>
        <taxon>Fungi</taxon>
        <taxon>Dikarya</taxon>
        <taxon>Basidiomycota</taxon>
        <taxon>Agaricomycotina</taxon>
        <taxon>Dacrymycetes</taxon>
        <taxon>Dacrymycetales</taxon>
        <taxon>Dacrymycetaceae</taxon>
        <taxon>Calocera</taxon>
    </lineage>
</organism>
<feature type="compositionally biased region" description="Polar residues" evidence="1">
    <location>
        <begin position="32"/>
        <end position="43"/>
    </location>
</feature>
<dbReference type="AlphaFoldDB" id="A0A165HVX2"/>
<keyword evidence="3" id="KW-1185">Reference proteome</keyword>
<feature type="compositionally biased region" description="Low complexity" evidence="1">
    <location>
        <begin position="21"/>
        <end position="31"/>
    </location>
</feature>
<evidence type="ECO:0000313" key="3">
    <source>
        <dbReference type="Proteomes" id="UP000076842"/>
    </source>
</evidence>
<feature type="compositionally biased region" description="Low complexity" evidence="1">
    <location>
        <begin position="58"/>
        <end position="82"/>
    </location>
</feature>
<protein>
    <submittedName>
        <fullName evidence="2">Uncharacterized protein</fullName>
    </submittedName>
</protein>
<feature type="compositionally biased region" description="Polar residues" evidence="1">
    <location>
        <begin position="90"/>
        <end position="109"/>
    </location>
</feature>
<evidence type="ECO:0000256" key="1">
    <source>
        <dbReference type="SAM" id="MobiDB-lite"/>
    </source>
</evidence>
<dbReference type="Proteomes" id="UP000076842">
    <property type="component" value="Unassembled WGS sequence"/>
</dbReference>
<sequence length="311" mass="33808">MDRLQRYRNDVASNGPPPSPTSSLHLSRPPRTASSLTAQSPSARPQLVLHTASPTRIPSSYRFPPSPSPVSSSPLSPRISRSAVRPNFPQHRNSNHSILAQLDSPNMPSAQGLGIPTLPAEYTRGRTGESSSRLSATRRSRSHGRPTLSHTRSNSSTSSATSSSSSLFDRPGRAGSIAGSETSDDSRSIISVQTSKSGKSLKNRPSGLSLRSRTKSQTNIVTEEEEEIIPPVPPLPGASHQYPFRLQDLTCPVTATLTRQPTYGPTLWERLVASAAATAKEWNFYGEGEDEYDERTSQPESLSWWWLTAPL</sequence>